<feature type="domain" description="M23ase beta-sheet core" evidence="2">
    <location>
        <begin position="61"/>
        <end position="117"/>
    </location>
</feature>
<dbReference type="AlphaFoldDB" id="A0A1H6UJP2"/>
<accession>A0A1H6UJP2</accession>
<dbReference type="Proteomes" id="UP000199403">
    <property type="component" value="Unassembled WGS sequence"/>
</dbReference>
<dbReference type="EMBL" id="FNZH01000001">
    <property type="protein sequence ID" value="SEI88460.1"/>
    <property type="molecule type" value="Genomic_DNA"/>
</dbReference>
<keyword evidence="1" id="KW-0732">Signal</keyword>
<dbReference type="GO" id="GO:0004222">
    <property type="term" value="F:metalloendopeptidase activity"/>
    <property type="evidence" value="ECO:0007669"/>
    <property type="project" value="TreeGrafter"/>
</dbReference>
<gene>
    <name evidence="3" type="ORF">SAMN05192553_101692</name>
</gene>
<dbReference type="OrthoDB" id="9810477at2"/>
<feature type="chain" id="PRO_5011570667" evidence="1">
    <location>
        <begin position="36"/>
        <end position="631"/>
    </location>
</feature>
<evidence type="ECO:0000256" key="1">
    <source>
        <dbReference type="SAM" id="SignalP"/>
    </source>
</evidence>
<dbReference type="InterPro" id="IPR011055">
    <property type="entry name" value="Dup_hybrid_motif"/>
</dbReference>
<feature type="signal peptide" evidence="1">
    <location>
        <begin position="1"/>
        <end position="35"/>
    </location>
</feature>
<dbReference type="STRING" id="1416801.SAMN05192553_101692"/>
<dbReference type="PANTHER" id="PTHR21666">
    <property type="entry name" value="PEPTIDASE-RELATED"/>
    <property type="match status" value="1"/>
</dbReference>
<dbReference type="InterPro" id="IPR016047">
    <property type="entry name" value="M23ase_b-sheet_dom"/>
</dbReference>
<dbReference type="Gene3D" id="2.70.70.10">
    <property type="entry name" value="Glucose Permease (Domain IIA)"/>
    <property type="match status" value="1"/>
</dbReference>
<reference evidence="4" key="1">
    <citation type="submission" date="2016-10" db="EMBL/GenBank/DDBJ databases">
        <authorList>
            <person name="Varghese N."/>
            <person name="Submissions S."/>
        </authorList>
    </citation>
    <scope>NUCLEOTIDE SEQUENCE [LARGE SCALE GENOMIC DNA]</scope>
    <source>
        <strain evidence="4">IBRC-M 10761</strain>
    </source>
</reference>
<sequence length="631" mass="72183">MWSKKNYWKLKLNKSRTLPVLLLTAFALLSQTATNDYLFPIKPGQRNFLAGNMSEIRPNHFHTGLDIKTEGRQGLPVYAAADGYVSRMKISSFGYGNVVYLKHPNGTSTVYAHLRDLEEPLASAMKAKIYEAQLNEWEYFPEPGELSVRRGDVIAYSGNTGSSGGPHLHFEIRDSLDRAIDPLHVGFSEIKDSTSPIVRRVAISPLDADSRVNGLFERQEFYLTYRNGAFRVAETIRISGKVGIELWAYDQLDEMYNRNGFPIYEILDGAQPIFRSEVNKVDFSLGRHILLHTYRNRYTRLYKLPANKFTFYEPDSAFSGAISALAGEAKSITVRLEDAYRNESRLELNFLGEEAPTQLRRYNRTSGRQSVEYRENKLIIHTPVHDQGSLARFYVHGYSMEIPYAYEGSDKRTYLWDMRLGVPDSVDLCSETLIPEVNARIPAGKEIHFNDGQVSMQFGKETLFDDLYLRLQPFQEDGFPGLVINDPYTYLWNSMQVQLYLPEFRGKKAQTQVYLLHDNGYKSFQGGDWEGNQIRFSTRNFGTFVLARDSLPPSIRAVRVNSRGLRFVIRDDLSGIADFNAWVDGEWIQLRYEHKQSLIQSDPPAGKVLQGDVLLKVRDRANNEAIYRGKI</sequence>
<proteinExistence type="predicted"/>
<organism evidence="3 4">
    <name type="scientific">Cyclobacterium xiamenense</name>
    <dbReference type="NCBI Taxonomy" id="1297121"/>
    <lineage>
        <taxon>Bacteria</taxon>
        <taxon>Pseudomonadati</taxon>
        <taxon>Bacteroidota</taxon>
        <taxon>Cytophagia</taxon>
        <taxon>Cytophagales</taxon>
        <taxon>Cyclobacteriaceae</taxon>
        <taxon>Cyclobacterium</taxon>
    </lineage>
</organism>
<dbReference type="CDD" id="cd12797">
    <property type="entry name" value="M23_peptidase"/>
    <property type="match status" value="1"/>
</dbReference>
<evidence type="ECO:0000313" key="4">
    <source>
        <dbReference type="Proteomes" id="UP000199403"/>
    </source>
</evidence>
<protein>
    <submittedName>
        <fullName evidence="3">Peptidase family M23</fullName>
    </submittedName>
</protein>
<dbReference type="SUPFAM" id="SSF51261">
    <property type="entry name" value="Duplicated hybrid motif"/>
    <property type="match status" value="1"/>
</dbReference>
<feature type="domain" description="M23ase beta-sheet core" evidence="2">
    <location>
        <begin position="147"/>
        <end position="182"/>
    </location>
</feature>
<dbReference type="PANTHER" id="PTHR21666:SF270">
    <property type="entry name" value="MUREIN HYDROLASE ACTIVATOR ENVC"/>
    <property type="match status" value="1"/>
</dbReference>
<name>A0A1H6UJP2_9BACT</name>
<dbReference type="Pfam" id="PF01551">
    <property type="entry name" value="Peptidase_M23"/>
    <property type="match status" value="2"/>
</dbReference>
<evidence type="ECO:0000313" key="3">
    <source>
        <dbReference type="EMBL" id="SEI88460.1"/>
    </source>
</evidence>
<dbReference type="InterPro" id="IPR050570">
    <property type="entry name" value="Cell_wall_metabolism_enzyme"/>
</dbReference>
<keyword evidence="4" id="KW-1185">Reference proteome</keyword>
<evidence type="ECO:0000259" key="2">
    <source>
        <dbReference type="Pfam" id="PF01551"/>
    </source>
</evidence>